<dbReference type="InterPro" id="IPR026511">
    <property type="entry name" value="PTHB1"/>
</dbReference>
<keyword evidence="5" id="KW-1185">Reference proteome</keyword>
<dbReference type="InterPro" id="IPR055363">
    <property type="entry name" value="PTHB1_hp_dom"/>
</dbReference>
<dbReference type="EMBL" id="SKCS01000160">
    <property type="protein sequence ID" value="TNN14901.1"/>
    <property type="molecule type" value="Genomic_DNA"/>
</dbReference>
<dbReference type="STRING" id="6182.A0A4Z2DEG7"/>
<evidence type="ECO:0000313" key="4">
    <source>
        <dbReference type="EMBL" id="TNN14901.1"/>
    </source>
</evidence>
<feature type="domain" description="PTHB1 hairpin" evidence="3">
    <location>
        <begin position="634"/>
        <end position="714"/>
    </location>
</feature>
<dbReference type="PANTHER" id="PTHR20991:SF0">
    <property type="entry name" value="PROTEIN PTHB1"/>
    <property type="match status" value="1"/>
</dbReference>
<evidence type="ECO:0000259" key="2">
    <source>
        <dbReference type="Pfam" id="PF14727"/>
    </source>
</evidence>
<proteinExistence type="predicted"/>
<evidence type="ECO:0000256" key="1">
    <source>
        <dbReference type="SAM" id="Coils"/>
    </source>
</evidence>
<sequence length="835" mass="95732">MSLFKIRDIWSSQLHKINVDDGFCLKLSPLHKLNKSQYFILFGTSFGTLYIFLPRAVNISANEKTNDQLWNYNDLCLEYNMEDPILSIDCGNLTTEICQYQQIVILHSRMVSVYNFTKSGDSFQAYNDTFSLESWKITLLFNLNLQKASYKLFLDKFFEQIETDIICVQTVDASLYFFNTTGELLQITLPDVIIPGPMIFLNSIHSLIIGASMKLDCFSIIPSNVKSSELIHCGQKNISLNWSIILEEPVFNLELIDSETSANKHFPLSYIIVLGRKRIFLISETGFLLSSRRIDIPSKQLCVYGYSEVNINSLERLPFGNMQRQVSWEPRYLVTTEKNQLLVFKGTQLLWSALLSFGTIHISMPMFTMGFDNQNKTPPVIGLNFSSGLIVVLNRNGRITLSYLGTDPSDLVVPNIMKSGQNDYNNDIDSNAIDYNLLQLNNNNFDEEMHQLNEHINQLLQIRSPSLPSSNNNSSLHEINFEKSTIPKLKTTIRLNSNPLNASVTELCFIDVDIEFPKIYSREQFHSVYLLVHSCPSIVIRPNYVEIHSNEFNNHDFVLFTHNKSHSYSCTLTCHSMNDLTDEDSETSSLLDDQPPLDMNTKTYRNDHSVPAASPSSLLSSSVNATLQIEVFLSSLYKSLDNYVNKRLELSNQIEKLTVQARHYRCVQREVLDRIKSTQPNCLNGFNELLEKDLINLMNICDLIDSLTKEYFRSGYSFILFKPAELLSMLHSTLLLDNVHIASLSTSPLTTESYEENFHVSFEQYLQAEINYLLKILQSNHINSSDEQQNSLNPYQKSLDQLSVVKCINERFFQLCQQLMSCDNEEIDRLMNILN</sequence>
<dbReference type="AlphaFoldDB" id="A0A4Z2DEG7"/>
<reference evidence="4 5" key="1">
    <citation type="submission" date="2019-03" db="EMBL/GenBank/DDBJ databases">
        <title>An improved genome assembly of the fluke Schistosoma japonicum.</title>
        <authorList>
            <person name="Hu W."/>
            <person name="Luo F."/>
            <person name="Yin M."/>
            <person name="Mo X."/>
            <person name="Sun C."/>
            <person name="Wu Q."/>
            <person name="Zhu B."/>
            <person name="Xiang M."/>
            <person name="Wang J."/>
            <person name="Wang Y."/>
            <person name="Zhang T."/>
            <person name="Xu B."/>
            <person name="Zheng H."/>
            <person name="Feng Z."/>
        </authorList>
    </citation>
    <scope>NUCLEOTIDE SEQUENCE [LARGE SCALE GENOMIC DNA]</scope>
    <source>
        <strain evidence="4">HuSjv2</strain>
        <tissue evidence="4">Worms</tissue>
    </source>
</reference>
<accession>A0A4Z2DEG7</accession>
<protein>
    <submittedName>
        <fullName evidence="4">Protein PTHB1</fullName>
    </submittedName>
</protein>
<evidence type="ECO:0000259" key="3">
    <source>
        <dbReference type="Pfam" id="PF23338"/>
    </source>
</evidence>
<organism evidence="4 5">
    <name type="scientific">Schistosoma japonicum</name>
    <name type="common">Blood fluke</name>
    <dbReference type="NCBI Taxonomy" id="6182"/>
    <lineage>
        <taxon>Eukaryota</taxon>
        <taxon>Metazoa</taxon>
        <taxon>Spiralia</taxon>
        <taxon>Lophotrochozoa</taxon>
        <taxon>Platyhelminthes</taxon>
        <taxon>Trematoda</taxon>
        <taxon>Digenea</taxon>
        <taxon>Strigeidida</taxon>
        <taxon>Schistosomatoidea</taxon>
        <taxon>Schistosomatidae</taxon>
        <taxon>Schistosoma</taxon>
    </lineage>
</organism>
<comment type="caution">
    <text evidence="4">The sequence shown here is derived from an EMBL/GenBank/DDBJ whole genome shotgun (WGS) entry which is preliminary data.</text>
</comment>
<dbReference type="InterPro" id="IPR028073">
    <property type="entry name" value="PHTB1_N_dom"/>
</dbReference>
<dbReference type="OrthoDB" id="10262646at2759"/>
<dbReference type="GO" id="GO:0060271">
    <property type="term" value="P:cilium assembly"/>
    <property type="evidence" value="ECO:0007669"/>
    <property type="project" value="TreeGrafter"/>
</dbReference>
<dbReference type="Proteomes" id="UP000311919">
    <property type="component" value="Unassembled WGS sequence"/>
</dbReference>
<dbReference type="GO" id="GO:0016020">
    <property type="term" value="C:membrane"/>
    <property type="evidence" value="ECO:0007669"/>
    <property type="project" value="TreeGrafter"/>
</dbReference>
<keyword evidence="1" id="KW-0175">Coiled coil</keyword>
<gene>
    <name evidence="4" type="ORF">EWB00_001715</name>
</gene>
<dbReference type="Pfam" id="PF14727">
    <property type="entry name" value="PHTB1_N"/>
    <property type="match status" value="1"/>
</dbReference>
<name>A0A4Z2DEG7_SCHJA</name>
<dbReference type="Pfam" id="PF23338">
    <property type="entry name" value="PTHB1_hp"/>
    <property type="match status" value="1"/>
</dbReference>
<feature type="coiled-coil region" evidence="1">
    <location>
        <begin position="435"/>
        <end position="462"/>
    </location>
</feature>
<feature type="domain" description="PTHB1 N-terminal" evidence="2">
    <location>
        <begin position="1"/>
        <end position="408"/>
    </location>
</feature>
<dbReference type="GO" id="GO:0034464">
    <property type="term" value="C:BBSome"/>
    <property type="evidence" value="ECO:0007669"/>
    <property type="project" value="InterPro"/>
</dbReference>
<dbReference type="PANTHER" id="PTHR20991">
    <property type="entry name" value="PARATHYROID HORMONE-RESPONSIVE B1 GENE"/>
    <property type="match status" value="1"/>
</dbReference>
<evidence type="ECO:0000313" key="5">
    <source>
        <dbReference type="Proteomes" id="UP000311919"/>
    </source>
</evidence>